<dbReference type="EMBL" id="LR790320">
    <property type="protein sequence ID" value="CAB3266182.1"/>
    <property type="molecule type" value="mRNA"/>
</dbReference>
<dbReference type="PROSITE" id="PS50920">
    <property type="entry name" value="SOLCAR"/>
    <property type="match status" value="3"/>
</dbReference>
<evidence type="ECO:0000256" key="5">
    <source>
        <dbReference type="ARBA" id="ARBA00022737"/>
    </source>
</evidence>
<keyword evidence="4 11" id="KW-0812">Transmembrane</keyword>
<evidence type="ECO:0000256" key="8">
    <source>
        <dbReference type="ARBA" id="ARBA00023128"/>
    </source>
</evidence>
<keyword evidence="9 11" id="KW-0472">Membrane</keyword>
<evidence type="ECO:0000256" key="3">
    <source>
        <dbReference type="ARBA" id="ARBA00022448"/>
    </source>
</evidence>
<evidence type="ECO:0000256" key="7">
    <source>
        <dbReference type="ARBA" id="ARBA00022989"/>
    </source>
</evidence>
<evidence type="ECO:0000256" key="11">
    <source>
        <dbReference type="PROSITE-ProRule" id="PRU00282"/>
    </source>
</evidence>
<dbReference type="PANTHER" id="PTHR45760">
    <property type="entry name" value="FI19922P1-RELATED"/>
    <property type="match status" value="1"/>
</dbReference>
<reference evidence="14" key="1">
    <citation type="submission" date="2020-04" db="EMBL/GenBank/DDBJ databases">
        <authorList>
            <person name="Neveu A P."/>
        </authorList>
    </citation>
    <scope>NUCLEOTIDE SEQUENCE</scope>
    <source>
        <tissue evidence="14">Whole embryo</tissue>
    </source>
</reference>
<protein>
    <submittedName>
        <fullName evidence="14">Solute carrier family 25 member 40-like</fullName>
    </submittedName>
</protein>
<feature type="transmembrane region" description="Helical" evidence="13">
    <location>
        <begin position="187"/>
        <end position="209"/>
    </location>
</feature>
<name>A0A6F9DRW2_9ASCI</name>
<dbReference type="Gene3D" id="1.50.40.10">
    <property type="entry name" value="Mitochondrial carrier domain"/>
    <property type="match status" value="1"/>
</dbReference>
<evidence type="ECO:0000313" key="14">
    <source>
        <dbReference type="EMBL" id="CAB3266182.1"/>
    </source>
</evidence>
<dbReference type="GO" id="GO:0005743">
    <property type="term" value="C:mitochondrial inner membrane"/>
    <property type="evidence" value="ECO:0007669"/>
    <property type="project" value="UniProtKB-SubCell"/>
</dbReference>
<evidence type="ECO:0000256" key="13">
    <source>
        <dbReference type="SAM" id="Phobius"/>
    </source>
</evidence>
<evidence type="ECO:0000256" key="4">
    <source>
        <dbReference type="ARBA" id="ARBA00022692"/>
    </source>
</evidence>
<feature type="repeat" description="Solcar" evidence="11">
    <location>
        <begin position="6"/>
        <end position="122"/>
    </location>
</feature>
<keyword evidence="5" id="KW-0677">Repeat</keyword>
<comment type="similarity">
    <text evidence="2 12">Belongs to the mitochondrial carrier (TC 2.A.29) family.</text>
</comment>
<comment type="catalytic activity">
    <reaction evidence="10">
        <text>glutathione(in) = glutathione(out)</text>
        <dbReference type="Rhea" id="RHEA:74819"/>
        <dbReference type="ChEBI" id="CHEBI:57925"/>
    </reaction>
</comment>
<keyword evidence="8" id="KW-0496">Mitochondrion</keyword>
<keyword evidence="3 12" id="KW-0813">Transport</keyword>
<feature type="repeat" description="Solcar" evidence="11">
    <location>
        <begin position="131"/>
        <end position="215"/>
    </location>
</feature>
<dbReference type="InterPro" id="IPR018108">
    <property type="entry name" value="MCP_transmembrane"/>
</dbReference>
<dbReference type="PANTHER" id="PTHR45760:SF2">
    <property type="entry name" value="FI19922P1-RELATED"/>
    <property type="match status" value="1"/>
</dbReference>
<dbReference type="Pfam" id="PF00153">
    <property type="entry name" value="Mito_carr"/>
    <property type="match status" value="4"/>
</dbReference>
<dbReference type="SUPFAM" id="SSF103506">
    <property type="entry name" value="Mitochondrial carrier"/>
    <property type="match status" value="1"/>
</dbReference>
<comment type="subcellular location">
    <subcellularLocation>
        <location evidence="1">Mitochondrion inner membrane</location>
        <topology evidence="1">Multi-pass membrane protein</topology>
    </subcellularLocation>
</comment>
<accession>A0A6F9DRW2</accession>
<sequence>MEITPTQQIISSCSGAILTSLVVTPLDVIKIRLQAQKTQSKCFLYCNGLMDHMCYCVNGNSVSSNVKWYKRPGQFNGTFHAMVKIAQNEGMASLWSGLSPTLVMAIPATVMYFTSYDNLRMYFTNKFAPSKQQFAPIIAGALARSSTSTFISPLELIRTKMQSQKLSHKEIVAAVQNSIKANGYRSLWIGLGPTMLRDIPFSMLYWYLYERFKSMVDISSVFGRSFVCGFSAGTIAAIATLPLDVVKTRRQITLGELEMMGVAANGRTKTWNVMKQIVQESGYRGLFVGILPRCAKVAPGCAIMIGSYELGKSFFRARNESSLNDKTKPFLSSKDL</sequence>
<organism evidence="14">
    <name type="scientific">Phallusia mammillata</name>
    <dbReference type="NCBI Taxonomy" id="59560"/>
    <lineage>
        <taxon>Eukaryota</taxon>
        <taxon>Metazoa</taxon>
        <taxon>Chordata</taxon>
        <taxon>Tunicata</taxon>
        <taxon>Ascidiacea</taxon>
        <taxon>Phlebobranchia</taxon>
        <taxon>Ascidiidae</taxon>
        <taxon>Phallusia</taxon>
    </lineage>
</organism>
<evidence type="ECO:0000256" key="2">
    <source>
        <dbReference type="ARBA" id="ARBA00006375"/>
    </source>
</evidence>
<feature type="repeat" description="Solcar" evidence="11">
    <location>
        <begin position="220"/>
        <end position="314"/>
    </location>
</feature>
<evidence type="ECO:0000256" key="9">
    <source>
        <dbReference type="ARBA" id="ARBA00023136"/>
    </source>
</evidence>
<dbReference type="GO" id="GO:1990542">
    <property type="term" value="P:mitochondrial transmembrane transport"/>
    <property type="evidence" value="ECO:0007669"/>
    <property type="project" value="InterPro"/>
</dbReference>
<feature type="transmembrane region" description="Helical" evidence="13">
    <location>
        <begin position="221"/>
        <end position="243"/>
    </location>
</feature>
<gene>
    <name evidence="14" type="primary">Slc25a40-001</name>
</gene>
<dbReference type="InterPro" id="IPR023395">
    <property type="entry name" value="MCP_dom_sf"/>
</dbReference>
<keyword evidence="6" id="KW-0999">Mitochondrion inner membrane</keyword>
<evidence type="ECO:0000256" key="10">
    <source>
        <dbReference type="ARBA" id="ARBA00036017"/>
    </source>
</evidence>
<feature type="transmembrane region" description="Helical" evidence="13">
    <location>
        <begin position="92"/>
        <end position="114"/>
    </location>
</feature>
<evidence type="ECO:0000256" key="12">
    <source>
        <dbReference type="RuleBase" id="RU000488"/>
    </source>
</evidence>
<keyword evidence="7 13" id="KW-1133">Transmembrane helix</keyword>
<evidence type="ECO:0000256" key="6">
    <source>
        <dbReference type="ARBA" id="ARBA00022792"/>
    </source>
</evidence>
<dbReference type="AlphaFoldDB" id="A0A6F9DRW2"/>
<dbReference type="InterPro" id="IPR045315">
    <property type="entry name" value="Mtm1-like"/>
</dbReference>
<evidence type="ECO:0000256" key="1">
    <source>
        <dbReference type="ARBA" id="ARBA00004448"/>
    </source>
</evidence>
<proteinExistence type="evidence at transcript level"/>